<evidence type="ECO:0000259" key="5">
    <source>
        <dbReference type="SMART" id="SM00922"/>
    </source>
</evidence>
<dbReference type="SUPFAM" id="SSF54826">
    <property type="entry name" value="Enolase N-terminal domain-like"/>
    <property type="match status" value="1"/>
</dbReference>
<feature type="domain" description="Mandelate racemase/muconate lactonizing enzyme C-terminal" evidence="5">
    <location>
        <begin position="172"/>
        <end position="269"/>
    </location>
</feature>
<dbReference type="Proteomes" id="UP000533017">
    <property type="component" value="Unassembled WGS sequence"/>
</dbReference>
<gene>
    <name evidence="6" type="ORF">FHR37_000228</name>
    <name evidence="7" type="ORF">SAMN05421678_102235</name>
</gene>
<dbReference type="STRING" id="504797.SAMN05421678_102235"/>
<dbReference type="InterPro" id="IPR029017">
    <property type="entry name" value="Enolase-like_N"/>
</dbReference>
<feature type="site" description="Transition state stabilizer" evidence="4">
    <location>
        <position position="350"/>
    </location>
</feature>
<feature type="binding site" evidence="2">
    <location>
        <position position="331"/>
    </location>
    <ligand>
        <name>substrate</name>
    </ligand>
</feature>
<feature type="binding site" evidence="3">
    <location>
        <position position="248"/>
    </location>
    <ligand>
        <name>Mg(2+)</name>
        <dbReference type="ChEBI" id="CHEBI:18420"/>
    </ligand>
</feature>
<feature type="site" description="Transition state stabilizer" evidence="4">
    <location>
        <position position="53"/>
    </location>
</feature>
<evidence type="ECO:0000313" key="9">
    <source>
        <dbReference type="Proteomes" id="UP000533017"/>
    </source>
</evidence>
<feature type="binding site" evidence="2">
    <location>
        <position position="274"/>
    </location>
    <ligand>
        <name>substrate</name>
    </ligand>
</feature>
<keyword evidence="3" id="KW-0460">Magnesium</keyword>
<name>A0A1I2LV43_9ACTN</name>
<dbReference type="Gene3D" id="3.30.390.10">
    <property type="entry name" value="Enolase-like, N-terminal domain"/>
    <property type="match status" value="1"/>
</dbReference>
<feature type="binding site" evidence="2">
    <location>
        <position position="248"/>
    </location>
    <ligand>
        <name>substrate</name>
    </ligand>
</feature>
<feature type="site" description="Transition state stabilizer" evidence="4">
    <location>
        <position position="191"/>
    </location>
</feature>
<dbReference type="EMBL" id="JACBZA010000001">
    <property type="protein sequence ID" value="NYH81377.1"/>
    <property type="molecule type" value="Genomic_DNA"/>
</dbReference>
<reference evidence="6 9" key="2">
    <citation type="submission" date="2020-07" db="EMBL/GenBank/DDBJ databases">
        <title>Sequencing the genomes of 1000 actinobacteria strains.</title>
        <authorList>
            <person name="Klenk H.-P."/>
        </authorList>
    </citation>
    <scope>NUCLEOTIDE SEQUENCE [LARGE SCALE GENOMIC DNA]</scope>
    <source>
        <strain evidence="6 9">DSM 45117</strain>
    </source>
</reference>
<dbReference type="InterPro" id="IPR029065">
    <property type="entry name" value="Enolase_C-like"/>
</dbReference>
<feature type="binding site" evidence="2">
    <location>
        <position position="165"/>
    </location>
    <ligand>
        <name>substrate</name>
    </ligand>
</feature>
<dbReference type="SFLD" id="SFLDF00118">
    <property type="entry name" value="D-tartrate_dehydratase"/>
    <property type="match status" value="1"/>
</dbReference>
<dbReference type="InterPro" id="IPR036849">
    <property type="entry name" value="Enolase-like_C_sf"/>
</dbReference>
<dbReference type="EMBL" id="FOOI01000002">
    <property type="protein sequence ID" value="SFF80891.1"/>
    <property type="molecule type" value="Genomic_DNA"/>
</dbReference>
<dbReference type="SUPFAM" id="SSF51604">
    <property type="entry name" value="Enolase C-terminal domain-like"/>
    <property type="match status" value="1"/>
</dbReference>
<evidence type="ECO:0000256" key="3">
    <source>
        <dbReference type="PIRSR" id="PIRSR634611-3"/>
    </source>
</evidence>
<dbReference type="Gene3D" id="3.20.20.120">
    <property type="entry name" value="Enolase-like C-terminal domain"/>
    <property type="match status" value="1"/>
</dbReference>
<reference evidence="7 8" key="1">
    <citation type="submission" date="2016-10" db="EMBL/GenBank/DDBJ databases">
        <authorList>
            <person name="de Groot N.N."/>
        </authorList>
    </citation>
    <scope>NUCLEOTIDE SEQUENCE [LARGE SCALE GENOMIC DNA]</scope>
    <source>
        <strain evidence="7 8">CPCC 202808</strain>
    </source>
</reference>
<dbReference type="RefSeq" id="WP_237768583.1">
    <property type="nucleotide sequence ID" value="NZ_FOOI01000002.1"/>
</dbReference>
<dbReference type="SFLD" id="SFLDG00179">
    <property type="entry name" value="mandelate_racemase"/>
    <property type="match status" value="1"/>
</dbReference>
<comment type="cofactor">
    <cofactor evidence="3">
        <name>Mg(2+)</name>
        <dbReference type="ChEBI" id="CHEBI:18420"/>
    </cofactor>
    <text evidence="3">Binds 1 Mg(2+) ion per subunit.</text>
</comment>
<proteinExistence type="predicted"/>
<feature type="binding site" evidence="3">
    <location>
        <position position="222"/>
    </location>
    <ligand>
        <name>Mg(2+)</name>
        <dbReference type="ChEBI" id="CHEBI:18420"/>
    </ligand>
</feature>
<dbReference type="SFLD" id="SFLDS00001">
    <property type="entry name" value="Enolase"/>
    <property type="match status" value="1"/>
</dbReference>
<dbReference type="GO" id="GO:0047808">
    <property type="term" value="F:D(-)-tartrate dehydratase activity"/>
    <property type="evidence" value="ECO:0007669"/>
    <property type="project" value="InterPro"/>
</dbReference>
<feature type="binding site" evidence="2">
    <location>
        <position position="53"/>
    </location>
    <ligand>
        <name>substrate</name>
    </ligand>
</feature>
<dbReference type="SMART" id="SM00922">
    <property type="entry name" value="MR_MLE"/>
    <property type="match status" value="1"/>
</dbReference>
<feature type="active site" description="acceptor" evidence="1">
    <location>
        <position position="193"/>
    </location>
</feature>
<evidence type="ECO:0000313" key="7">
    <source>
        <dbReference type="EMBL" id="SFF80891.1"/>
    </source>
</evidence>
<evidence type="ECO:0000256" key="1">
    <source>
        <dbReference type="PIRSR" id="PIRSR634611-1"/>
    </source>
</evidence>
<dbReference type="InterPro" id="IPR034593">
    <property type="entry name" value="DgoD-like"/>
</dbReference>
<evidence type="ECO:0000256" key="4">
    <source>
        <dbReference type="PIRSR" id="PIRSR634611-4"/>
    </source>
</evidence>
<sequence>MRITDVRVAEAPIGSGFANAVIDFSSMTVSVVAVETDLVVDGERVVGYGFNSNGRYAQTGILTGRLLPRLRACPPERLVDPETGVLDPVAANAVMRTNEKPGGHGDRAVAVGIMDMALWDAAAKAAGQPLHRFLRTRYERPAAASVPHEDPVQEDSVWVYAAGGYYHPDGTVGSLREEIASYLDLGYRDVKIKIGGASLAEDVERVEAVLDLLPDGCRLAVDANGRFDLPTALSYAEALSAYDLRWYEEPLDPLDYLGHAVLAEAYPGPLATGENLFAVPEVRNLARHAGLRAGRDVLQMDPSLSYGVPEYAAMLDALQGAGWSPARCVPHGGHLYNLAVASAFGLGGCESYPRVFEPFGGFADDAPVAGGRVRLGDCPGVGIEGKADLHRLVRGLVG</sequence>
<accession>A0A1I2LV43</accession>
<evidence type="ECO:0000313" key="6">
    <source>
        <dbReference type="EMBL" id="NYH81377.1"/>
    </source>
</evidence>
<feature type="binding site" evidence="2">
    <location>
        <position position="100"/>
    </location>
    <ligand>
        <name>substrate</name>
    </ligand>
</feature>
<dbReference type="InterPro" id="IPR013342">
    <property type="entry name" value="Mandelate_racemase_C"/>
</dbReference>
<keyword evidence="3" id="KW-0479">Metal-binding</keyword>
<dbReference type="AlphaFoldDB" id="A0A1I2LV43"/>
<dbReference type="PANTHER" id="PTHR48080">
    <property type="entry name" value="D-GALACTONATE DEHYDRATASE-RELATED"/>
    <property type="match status" value="1"/>
</dbReference>
<feature type="site" description="Increases basicity of active site His" evidence="4">
    <location>
        <position position="301"/>
    </location>
</feature>
<dbReference type="GO" id="GO:0046872">
    <property type="term" value="F:metal ion binding"/>
    <property type="evidence" value="ECO:0007669"/>
    <property type="project" value="UniProtKB-KW"/>
</dbReference>
<evidence type="ECO:0000256" key="2">
    <source>
        <dbReference type="PIRSR" id="PIRSR634611-2"/>
    </source>
</evidence>
<dbReference type="Pfam" id="PF13378">
    <property type="entry name" value="MR_MLE_C"/>
    <property type="match status" value="1"/>
</dbReference>
<evidence type="ECO:0000313" key="8">
    <source>
        <dbReference type="Proteomes" id="UP000199052"/>
    </source>
</evidence>
<dbReference type="PANTHER" id="PTHR48080:SF5">
    <property type="entry name" value="D(-)-TARTRATE DEHYDRATASE"/>
    <property type="match status" value="1"/>
</dbReference>
<feature type="binding site" evidence="3">
    <location>
        <position position="274"/>
    </location>
    <ligand>
        <name>Mg(2+)</name>
        <dbReference type="ChEBI" id="CHEBI:18420"/>
    </ligand>
</feature>
<protein>
    <submittedName>
        <fullName evidence="6 7">L-alanine-DL-glutamate epimerase</fullName>
    </submittedName>
</protein>
<keyword evidence="9" id="KW-1185">Reference proteome</keyword>
<feature type="active site" description="Proton donor/acceptor" evidence="1">
    <location>
        <position position="331"/>
    </location>
</feature>
<feature type="binding site" evidence="2">
    <location>
        <position position="19"/>
    </location>
    <ligand>
        <name>substrate</name>
    </ligand>
</feature>
<feature type="binding site" evidence="2">
    <location>
        <position position="191"/>
    </location>
    <ligand>
        <name>substrate</name>
    </ligand>
</feature>
<organism evidence="7 8">
    <name type="scientific">Actinopolymorpha cephalotaxi</name>
    <dbReference type="NCBI Taxonomy" id="504797"/>
    <lineage>
        <taxon>Bacteria</taxon>
        <taxon>Bacillati</taxon>
        <taxon>Actinomycetota</taxon>
        <taxon>Actinomycetes</taxon>
        <taxon>Propionibacteriales</taxon>
        <taxon>Actinopolymorphaceae</taxon>
        <taxon>Actinopolymorpha</taxon>
    </lineage>
</organism>
<dbReference type="InterPro" id="IPR034611">
    <property type="entry name" value="D-tartrate_dehydratase"/>
</dbReference>
<dbReference type="Proteomes" id="UP000199052">
    <property type="component" value="Unassembled WGS sequence"/>
</dbReference>